<evidence type="ECO:0000313" key="7">
    <source>
        <dbReference type="EMBL" id="SAM72585.1"/>
    </source>
</evidence>
<dbReference type="EC" id="3.1.-.-" evidence="5"/>
<proteinExistence type="inferred from homology"/>
<dbReference type="InterPro" id="IPR006641">
    <property type="entry name" value="YqgF/RNaseH-like_dom"/>
</dbReference>
<evidence type="ECO:0000256" key="3">
    <source>
        <dbReference type="ARBA" id="ARBA00022722"/>
    </source>
</evidence>
<dbReference type="GO" id="GO:0005829">
    <property type="term" value="C:cytosol"/>
    <property type="evidence" value="ECO:0007669"/>
    <property type="project" value="TreeGrafter"/>
</dbReference>
<dbReference type="InterPro" id="IPR037027">
    <property type="entry name" value="YqgF/RNaseH-like_dom_sf"/>
</dbReference>
<evidence type="ECO:0000256" key="1">
    <source>
        <dbReference type="ARBA" id="ARBA00022490"/>
    </source>
</evidence>
<evidence type="ECO:0000256" key="5">
    <source>
        <dbReference type="HAMAP-Rule" id="MF_00651"/>
    </source>
</evidence>
<dbReference type="AlphaFoldDB" id="A0A1C3H7H7"/>
<evidence type="ECO:0000256" key="2">
    <source>
        <dbReference type="ARBA" id="ARBA00022517"/>
    </source>
</evidence>
<dbReference type="SUPFAM" id="SSF53098">
    <property type="entry name" value="Ribonuclease H-like"/>
    <property type="match status" value="1"/>
</dbReference>
<keyword evidence="3 5" id="KW-0540">Nuclease</keyword>
<comment type="function">
    <text evidence="5">Could be a nuclease involved in processing of the 5'-end of pre-16S rRNA.</text>
</comment>
<dbReference type="InterPro" id="IPR012337">
    <property type="entry name" value="RNaseH-like_sf"/>
</dbReference>
<organism evidence="7 8">
    <name type="scientific">Cardiobacterium hominis</name>
    <dbReference type="NCBI Taxonomy" id="2718"/>
    <lineage>
        <taxon>Bacteria</taxon>
        <taxon>Pseudomonadati</taxon>
        <taxon>Pseudomonadota</taxon>
        <taxon>Gammaproteobacteria</taxon>
        <taxon>Cardiobacteriales</taxon>
        <taxon>Cardiobacteriaceae</taxon>
        <taxon>Cardiobacterium</taxon>
    </lineage>
</organism>
<dbReference type="SMART" id="SM00732">
    <property type="entry name" value="YqgFc"/>
    <property type="match status" value="1"/>
</dbReference>
<dbReference type="PANTHER" id="PTHR33317">
    <property type="entry name" value="POLYNUCLEOTIDYL TRANSFERASE, RIBONUCLEASE H-LIKE SUPERFAMILY PROTEIN"/>
    <property type="match status" value="1"/>
</dbReference>
<dbReference type="Proteomes" id="UP000190837">
    <property type="component" value="Unassembled WGS sequence"/>
</dbReference>
<dbReference type="GeneID" id="84789302"/>
<accession>A0A1C3H7H7</accession>
<evidence type="ECO:0000259" key="6">
    <source>
        <dbReference type="SMART" id="SM00732"/>
    </source>
</evidence>
<dbReference type="RefSeq" id="WP_004139286.1">
    <property type="nucleotide sequence ID" value="NZ_CALFOW010000004.1"/>
</dbReference>
<dbReference type="InterPro" id="IPR005227">
    <property type="entry name" value="YqgF"/>
</dbReference>
<dbReference type="Gene3D" id="3.30.420.140">
    <property type="entry name" value="YqgF/RNase H-like domain"/>
    <property type="match status" value="1"/>
</dbReference>
<reference evidence="8" key="1">
    <citation type="submission" date="2016-04" db="EMBL/GenBank/DDBJ databases">
        <authorList>
            <person name="Tagini F."/>
        </authorList>
    </citation>
    <scope>NUCLEOTIDE SEQUENCE [LARGE SCALE GENOMIC DNA]</scope>
    <source>
        <strain evidence="8">CHUV0807</strain>
    </source>
</reference>
<gene>
    <name evidence="7" type="ORF">CHUV0807_2489</name>
</gene>
<evidence type="ECO:0000313" key="8">
    <source>
        <dbReference type="Proteomes" id="UP000190837"/>
    </source>
</evidence>
<feature type="domain" description="YqgF/RNase H-like" evidence="6">
    <location>
        <begin position="4"/>
        <end position="104"/>
    </location>
</feature>
<comment type="similarity">
    <text evidence="5">Belongs to the YqgF HJR family.</text>
</comment>
<dbReference type="Pfam" id="PF03652">
    <property type="entry name" value="RuvX"/>
    <property type="match status" value="1"/>
</dbReference>
<protein>
    <recommendedName>
        <fullName evidence="5">Putative pre-16S rRNA nuclease</fullName>
        <ecNumber evidence="5">3.1.-.-</ecNumber>
    </recommendedName>
</protein>
<evidence type="ECO:0000256" key="4">
    <source>
        <dbReference type="ARBA" id="ARBA00022801"/>
    </source>
</evidence>
<comment type="subcellular location">
    <subcellularLocation>
        <location evidence="5">Cytoplasm</location>
    </subcellularLocation>
</comment>
<dbReference type="OMA" id="PKWEEIG"/>
<dbReference type="CDD" id="cd16964">
    <property type="entry name" value="YqgF"/>
    <property type="match status" value="1"/>
</dbReference>
<dbReference type="GO" id="GO:0004518">
    <property type="term" value="F:nuclease activity"/>
    <property type="evidence" value="ECO:0007669"/>
    <property type="project" value="UniProtKB-KW"/>
</dbReference>
<dbReference type="HAMAP" id="MF_00651">
    <property type="entry name" value="Nuclease_YqgF"/>
    <property type="match status" value="1"/>
</dbReference>
<keyword evidence="2 5" id="KW-0690">Ribosome biogenesis</keyword>
<sequence length="134" mass="14432">MATIWILALDVGQRKTGVAVGQSLTQTAKPLAVLRHPAQQLEAAHFAAWVREWSVSHIVIGLPKLRDGKEHPLAAPIRRIGAKCQEAFGLPVHYIDEYLSSHEARARLPGEKEVDAMAAAIIAEDWLAGNGGAG</sequence>
<dbReference type="GO" id="GO:0000967">
    <property type="term" value="P:rRNA 5'-end processing"/>
    <property type="evidence" value="ECO:0007669"/>
    <property type="project" value="UniProtKB-UniRule"/>
</dbReference>
<dbReference type="PANTHER" id="PTHR33317:SF4">
    <property type="entry name" value="POLYNUCLEOTIDYL TRANSFERASE, RIBONUCLEASE H-LIKE SUPERFAMILY PROTEIN"/>
    <property type="match status" value="1"/>
</dbReference>
<dbReference type="NCBIfam" id="TIGR00250">
    <property type="entry name" value="RNAse_H_YqgF"/>
    <property type="match status" value="1"/>
</dbReference>
<dbReference type="GO" id="GO:0016788">
    <property type="term" value="F:hydrolase activity, acting on ester bonds"/>
    <property type="evidence" value="ECO:0007669"/>
    <property type="project" value="UniProtKB-UniRule"/>
</dbReference>
<keyword evidence="4 5" id="KW-0378">Hydrolase</keyword>
<dbReference type="EMBL" id="FKLO01000083">
    <property type="protein sequence ID" value="SAM72585.1"/>
    <property type="molecule type" value="Genomic_DNA"/>
</dbReference>
<name>A0A1C3H7H7_9GAMM</name>
<keyword evidence="1 5" id="KW-0963">Cytoplasm</keyword>